<dbReference type="AlphaFoldDB" id="A0A8J3U3X0"/>
<dbReference type="RefSeq" id="WP_203956213.1">
    <property type="nucleotide sequence ID" value="NZ_BOOO01000034.1"/>
</dbReference>
<dbReference type="InterPro" id="IPR018958">
    <property type="entry name" value="Knr4/Smi1-like_dom"/>
</dbReference>
<feature type="domain" description="Knr4/Smi1-like" evidence="1">
    <location>
        <begin position="29"/>
        <end position="158"/>
    </location>
</feature>
<accession>A0A8J3U3X0</accession>
<dbReference type="Pfam" id="PF09346">
    <property type="entry name" value="SMI1_KNR4"/>
    <property type="match status" value="1"/>
</dbReference>
<dbReference type="InterPro" id="IPR037883">
    <property type="entry name" value="Knr4/Smi1-like_sf"/>
</dbReference>
<comment type="caution">
    <text evidence="2">The sequence shown here is derived from an EMBL/GenBank/DDBJ whole genome shotgun (WGS) entry which is preliminary data.</text>
</comment>
<organism evidence="2 3">
    <name type="scientific">Planotetraspora mira</name>
    <dbReference type="NCBI Taxonomy" id="58121"/>
    <lineage>
        <taxon>Bacteria</taxon>
        <taxon>Bacillati</taxon>
        <taxon>Actinomycetota</taxon>
        <taxon>Actinomycetes</taxon>
        <taxon>Streptosporangiales</taxon>
        <taxon>Streptosporangiaceae</taxon>
        <taxon>Planotetraspora</taxon>
    </lineage>
</organism>
<evidence type="ECO:0000313" key="2">
    <source>
        <dbReference type="EMBL" id="GII32310.1"/>
    </source>
</evidence>
<dbReference type="SUPFAM" id="SSF160631">
    <property type="entry name" value="SMI1/KNR4-like"/>
    <property type="match status" value="1"/>
</dbReference>
<dbReference type="SMART" id="SM00860">
    <property type="entry name" value="SMI1_KNR4"/>
    <property type="match status" value="1"/>
</dbReference>
<dbReference type="Proteomes" id="UP000650628">
    <property type="component" value="Unassembled WGS sequence"/>
</dbReference>
<evidence type="ECO:0000259" key="1">
    <source>
        <dbReference type="SMART" id="SM00860"/>
    </source>
</evidence>
<keyword evidence="3" id="KW-1185">Reference proteome</keyword>
<evidence type="ECO:0000313" key="3">
    <source>
        <dbReference type="Proteomes" id="UP000650628"/>
    </source>
</evidence>
<name>A0A8J3U3X0_9ACTN</name>
<sequence>MGEVIEAWARIEDWLDRFAPISATVLASPADRDGIASAEAALGLALPPELVESLSCHNGLIEWANILPKGPLLSLAGIVEQYQERMDIAEDVDGFTPHGPDAQPWWHELWLPFAASDGDLQVIDQRPGPGFARVGEAPHDNPGDFSDGWPSLGAYLANVAAALETGGAVGVWHPYLTVRDELWWSLAGATELNGEPLRTAPANPLTT</sequence>
<dbReference type="EMBL" id="BOOO01000034">
    <property type="protein sequence ID" value="GII32310.1"/>
    <property type="molecule type" value="Genomic_DNA"/>
</dbReference>
<proteinExistence type="predicted"/>
<protein>
    <recommendedName>
        <fullName evidence="1">Knr4/Smi1-like domain-containing protein</fullName>
    </recommendedName>
</protein>
<reference evidence="2 3" key="1">
    <citation type="submission" date="2021-01" db="EMBL/GenBank/DDBJ databases">
        <title>Whole genome shotgun sequence of Planotetraspora mira NBRC 15435.</title>
        <authorList>
            <person name="Komaki H."/>
            <person name="Tamura T."/>
        </authorList>
    </citation>
    <scope>NUCLEOTIDE SEQUENCE [LARGE SCALE GENOMIC DNA]</scope>
    <source>
        <strain evidence="2 3">NBRC 15435</strain>
    </source>
</reference>
<gene>
    <name evidence="2" type="ORF">Pmi06nite_57520</name>
</gene>